<evidence type="ECO:0000313" key="3">
    <source>
        <dbReference type="EMBL" id="KAB1209707.1"/>
    </source>
</evidence>
<organism evidence="3 4">
    <name type="scientific">Morella rubra</name>
    <name type="common">Chinese bayberry</name>
    <dbReference type="NCBI Taxonomy" id="262757"/>
    <lineage>
        <taxon>Eukaryota</taxon>
        <taxon>Viridiplantae</taxon>
        <taxon>Streptophyta</taxon>
        <taxon>Embryophyta</taxon>
        <taxon>Tracheophyta</taxon>
        <taxon>Spermatophyta</taxon>
        <taxon>Magnoliopsida</taxon>
        <taxon>eudicotyledons</taxon>
        <taxon>Gunneridae</taxon>
        <taxon>Pentapetalae</taxon>
        <taxon>rosids</taxon>
        <taxon>fabids</taxon>
        <taxon>Fagales</taxon>
        <taxon>Myricaceae</taxon>
        <taxon>Morella</taxon>
    </lineage>
</organism>
<protein>
    <recommendedName>
        <fullName evidence="5">Pentatricopeptide repeat-containing protein</fullName>
    </recommendedName>
</protein>
<dbReference type="PROSITE" id="PS51375">
    <property type="entry name" value="PPR"/>
    <property type="match status" value="2"/>
</dbReference>
<dbReference type="OrthoDB" id="727945at2759"/>
<accession>A0A6A1VD13</accession>
<evidence type="ECO:0000256" key="2">
    <source>
        <dbReference type="PROSITE-ProRule" id="PRU00708"/>
    </source>
</evidence>
<dbReference type="NCBIfam" id="TIGR00756">
    <property type="entry name" value="PPR"/>
    <property type="match status" value="2"/>
</dbReference>
<sequence>MSKSDTILKVLQGFKKFMHMSSPTAGFHHEALKVYDRMKNANVGVDGFTLVGLLSSCAHVGALNVGVHLHRIAREEGSLASVYIGNTLIDMYAKCGSLDDALRVFESMQKQDVFSWNSMIVGYGVNGRGNEAISIFRQMLMAGVQPNSITFLGLLWGCSHQGLVEEGVEYFHMMSSKFNLKPGIKHYGCMVDLFRQAGKLEKALEIIGTSPSPDDSVLWRTLLGSCKIHKSIKIGEIAMKNPVQLGASNAGDCILLATIYAGARDTNGVSILHYDMLEVAASAAVVEVYKGGRQFVKSISRKVDYANDLEGNHKRLIEEAEKLYGKKDDVVAEANKYKTKQVTKECES</sequence>
<feature type="repeat" description="PPR" evidence="2">
    <location>
        <begin position="112"/>
        <end position="146"/>
    </location>
</feature>
<dbReference type="InterPro" id="IPR046960">
    <property type="entry name" value="PPR_At4g14850-like_plant"/>
</dbReference>
<evidence type="ECO:0000256" key="1">
    <source>
        <dbReference type="ARBA" id="ARBA00022737"/>
    </source>
</evidence>
<dbReference type="AlphaFoldDB" id="A0A6A1VD13"/>
<dbReference type="GO" id="GO:0003723">
    <property type="term" value="F:RNA binding"/>
    <property type="evidence" value="ECO:0007669"/>
    <property type="project" value="InterPro"/>
</dbReference>
<keyword evidence="4" id="KW-1185">Reference proteome</keyword>
<reference evidence="3 4" key="1">
    <citation type="journal article" date="2019" name="Plant Biotechnol. J.">
        <title>The red bayberry genome and genetic basis of sex determination.</title>
        <authorList>
            <person name="Jia H.M."/>
            <person name="Jia H.J."/>
            <person name="Cai Q.L."/>
            <person name="Wang Y."/>
            <person name="Zhao H.B."/>
            <person name="Yang W.F."/>
            <person name="Wang G.Y."/>
            <person name="Li Y.H."/>
            <person name="Zhan D.L."/>
            <person name="Shen Y.T."/>
            <person name="Niu Q.F."/>
            <person name="Chang L."/>
            <person name="Qiu J."/>
            <person name="Zhao L."/>
            <person name="Xie H.B."/>
            <person name="Fu W.Y."/>
            <person name="Jin J."/>
            <person name="Li X.W."/>
            <person name="Jiao Y."/>
            <person name="Zhou C.C."/>
            <person name="Tu T."/>
            <person name="Chai C.Y."/>
            <person name="Gao J.L."/>
            <person name="Fan L.J."/>
            <person name="van de Weg E."/>
            <person name="Wang J.Y."/>
            <person name="Gao Z.S."/>
        </authorList>
    </citation>
    <scope>NUCLEOTIDE SEQUENCE [LARGE SCALE GENOMIC DNA]</scope>
    <source>
        <tissue evidence="3">Leaves</tissue>
    </source>
</reference>
<name>A0A6A1VD13_9ROSI</name>
<dbReference type="InterPro" id="IPR002885">
    <property type="entry name" value="PPR_rpt"/>
</dbReference>
<dbReference type="Pfam" id="PF13041">
    <property type="entry name" value="PPR_2"/>
    <property type="match status" value="1"/>
</dbReference>
<dbReference type="Pfam" id="PF12854">
    <property type="entry name" value="PPR_1"/>
    <property type="match status" value="1"/>
</dbReference>
<feature type="repeat" description="PPR" evidence="2">
    <location>
        <begin position="81"/>
        <end position="111"/>
    </location>
</feature>
<dbReference type="Pfam" id="PF01535">
    <property type="entry name" value="PPR"/>
    <property type="match status" value="2"/>
</dbReference>
<proteinExistence type="predicted"/>
<gene>
    <name evidence="3" type="ORF">CJ030_MR6G001573</name>
</gene>
<dbReference type="FunFam" id="1.25.40.10:FF:000090">
    <property type="entry name" value="Pentatricopeptide repeat-containing protein, chloroplastic"/>
    <property type="match status" value="1"/>
</dbReference>
<dbReference type="PANTHER" id="PTHR47926">
    <property type="entry name" value="PENTATRICOPEPTIDE REPEAT-CONTAINING PROTEIN"/>
    <property type="match status" value="1"/>
</dbReference>
<comment type="caution">
    <text evidence="3">The sequence shown here is derived from an EMBL/GenBank/DDBJ whole genome shotgun (WGS) entry which is preliminary data.</text>
</comment>
<evidence type="ECO:0000313" key="4">
    <source>
        <dbReference type="Proteomes" id="UP000516437"/>
    </source>
</evidence>
<dbReference type="Proteomes" id="UP000516437">
    <property type="component" value="Chromosome 6"/>
</dbReference>
<dbReference type="InterPro" id="IPR011990">
    <property type="entry name" value="TPR-like_helical_dom_sf"/>
</dbReference>
<dbReference type="EMBL" id="RXIC02000024">
    <property type="protein sequence ID" value="KAB1209707.1"/>
    <property type="molecule type" value="Genomic_DNA"/>
</dbReference>
<dbReference type="GO" id="GO:0009451">
    <property type="term" value="P:RNA modification"/>
    <property type="evidence" value="ECO:0007669"/>
    <property type="project" value="InterPro"/>
</dbReference>
<dbReference type="Gene3D" id="1.25.40.10">
    <property type="entry name" value="Tetratricopeptide repeat domain"/>
    <property type="match status" value="1"/>
</dbReference>
<evidence type="ECO:0008006" key="5">
    <source>
        <dbReference type="Google" id="ProtNLM"/>
    </source>
</evidence>
<keyword evidence="1" id="KW-0677">Repeat</keyword>